<reference evidence="2 3" key="1">
    <citation type="submission" date="2018-08" db="EMBL/GenBank/DDBJ databases">
        <title>Flavobacterium tibetense sp. nov., isolated from a wetland YonghuCo on Tibetan Plateau.</title>
        <authorList>
            <person name="Phurbu D."/>
            <person name="Lu H."/>
            <person name="Xing P."/>
        </authorList>
    </citation>
    <scope>NUCLEOTIDE SEQUENCE [LARGE SCALE GENOMIC DNA]</scope>
    <source>
        <strain evidence="2 3">DJC</strain>
    </source>
</reference>
<sequence length="74" mass="7703">MDSDLMFVTGAALLALSIPAIFSAISDSRPPRAAAIILLIGGTLVVIALSHKPGGIALAEIPDIFFRVIGRFVN</sequence>
<gene>
    <name evidence="2" type="ORF">D1012_00845</name>
</gene>
<keyword evidence="1" id="KW-1133">Transmembrane helix</keyword>
<comment type="caution">
    <text evidence="2">The sequence shown here is derived from an EMBL/GenBank/DDBJ whole genome shotgun (WGS) entry which is preliminary data.</text>
</comment>
<dbReference type="RefSeq" id="WP_118149451.1">
    <property type="nucleotide sequence ID" value="NZ_QWEY01000001.1"/>
</dbReference>
<dbReference type="OrthoDB" id="7875801at2"/>
<evidence type="ECO:0000313" key="3">
    <source>
        <dbReference type="Proteomes" id="UP000284547"/>
    </source>
</evidence>
<accession>A0A411Z6K6</accession>
<keyword evidence="1" id="KW-0812">Transmembrane</keyword>
<evidence type="ECO:0000256" key="1">
    <source>
        <dbReference type="SAM" id="Phobius"/>
    </source>
</evidence>
<proteinExistence type="predicted"/>
<dbReference type="AlphaFoldDB" id="A0A411Z6K6"/>
<keyword evidence="1" id="KW-0472">Membrane</keyword>
<keyword evidence="3" id="KW-1185">Reference proteome</keyword>
<dbReference type="Proteomes" id="UP000284547">
    <property type="component" value="Unassembled WGS sequence"/>
</dbReference>
<organism evidence="2 3">
    <name type="scientific">Pseudotabrizicola alkalilacus</name>
    <dbReference type="NCBI Taxonomy" id="2305252"/>
    <lineage>
        <taxon>Bacteria</taxon>
        <taxon>Pseudomonadati</taxon>
        <taxon>Pseudomonadota</taxon>
        <taxon>Alphaproteobacteria</taxon>
        <taxon>Rhodobacterales</taxon>
        <taxon>Paracoccaceae</taxon>
        <taxon>Pseudotabrizicola</taxon>
    </lineage>
</organism>
<evidence type="ECO:0008006" key="4">
    <source>
        <dbReference type="Google" id="ProtNLM"/>
    </source>
</evidence>
<protein>
    <recommendedName>
        <fullName evidence="4">50S ribosomal protein L35</fullName>
    </recommendedName>
</protein>
<evidence type="ECO:0000313" key="2">
    <source>
        <dbReference type="EMBL" id="RGP38706.1"/>
    </source>
</evidence>
<dbReference type="EMBL" id="QWEY01000001">
    <property type="protein sequence ID" value="RGP38706.1"/>
    <property type="molecule type" value="Genomic_DNA"/>
</dbReference>
<name>A0A411Z6K6_9RHOB</name>
<feature type="transmembrane region" description="Helical" evidence="1">
    <location>
        <begin position="33"/>
        <end position="50"/>
    </location>
</feature>